<dbReference type="RefSeq" id="WP_242179290.1">
    <property type="nucleotide sequence ID" value="NZ_JAKQYM010000011.1"/>
</dbReference>
<organism evidence="1 2">
    <name type="scientific">Polaribacter marinus</name>
    <dbReference type="NCBI Taxonomy" id="2916838"/>
    <lineage>
        <taxon>Bacteria</taxon>
        <taxon>Pseudomonadati</taxon>
        <taxon>Bacteroidota</taxon>
        <taxon>Flavobacteriia</taxon>
        <taxon>Flavobacteriales</taxon>
        <taxon>Flavobacteriaceae</taxon>
    </lineage>
</organism>
<keyword evidence="2" id="KW-1185">Reference proteome</keyword>
<dbReference type="Proteomes" id="UP001139369">
    <property type="component" value="Unassembled WGS sequence"/>
</dbReference>
<dbReference type="AlphaFoldDB" id="A0A9X1VQ23"/>
<gene>
    <name evidence="1" type="ORF">MC378_13460</name>
</gene>
<evidence type="ECO:0000313" key="2">
    <source>
        <dbReference type="Proteomes" id="UP001139369"/>
    </source>
</evidence>
<dbReference type="EMBL" id="JAKQYM010000011">
    <property type="protein sequence ID" value="MCI2230180.1"/>
    <property type="molecule type" value="Genomic_DNA"/>
</dbReference>
<comment type="caution">
    <text evidence="1">The sequence shown here is derived from an EMBL/GenBank/DDBJ whole genome shotgun (WGS) entry which is preliminary data.</text>
</comment>
<proteinExistence type="predicted"/>
<name>A0A9X1VQ23_9FLAO</name>
<sequence>MKYTTTTSGIERGILTSTYKEEIKRDIRIAKRKSLSRIKSLVLNHQGKLESQTGTILQVSLFVIAIIVISF</sequence>
<evidence type="ECO:0000313" key="1">
    <source>
        <dbReference type="EMBL" id="MCI2230180.1"/>
    </source>
</evidence>
<protein>
    <submittedName>
        <fullName evidence="1">Uncharacterized protein</fullName>
    </submittedName>
</protein>
<accession>A0A9X1VQ23</accession>
<reference evidence="1" key="1">
    <citation type="submission" date="2022-02" db="EMBL/GenBank/DDBJ databases">
        <title>Polaribacter sp. MSW13, isolated from seawater.</title>
        <authorList>
            <person name="Kristyanto S."/>
            <person name="Jung J."/>
            <person name="Jeon C.O."/>
        </authorList>
    </citation>
    <scope>NUCLEOTIDE SEQUENCE</scope>
    <source>
        <strain evidence="1">MSW13</strain>
    </source>
</reference>